<dbReference type="Gene3D" id="2.40.170.20">
    <property type="entry name" value="TonB-dependent receptor, beta-barrel domain"/>
    <property type="match status" value="1"/>
</dbReference>
<sequence length="816" mass="91532">MKFTHFSLAVVAITPCSNLVYAEPIELGELEIVESTVQDDPAKTVGVNGAPVMSRSYDPIDTGKTVIDKNAMALGYDSGVDTTKIIQDVPGVQLDVNESQATQEKIQSLRPADFSINGGAYYENNIMIDGIGVNSVMDVTSNSYGDVDGVAGVTSQIMYVDASLLGTAQIMTNNVSAEYGGFLGGAVNYDIRDPAKEFHMTLNGRYQNDSFLSYVYAKSDLDEGEELIAPPDFSKYKGTLAFDLPMTDSFFVLASYSRGESKVKYTNDESYGGENHFKGDTSEQYLLKSLYEYRDDLTFRGTLLYSPYRSEYSQPNQIDNYTVHHTDGLKAQFQANGYVGLTTWESKLAYVSSDMGKESADYQVNYRGASVDWCSATTCWAGGYGNLGILQEEYTWKSKVSTPLWLGNLDSGLDLKYTHAENNRLSDYYTYSGARSSTWNCADDDISCTSTSAARTRILYPENSATVSFASQALWSQYTQPIGPVELRLGLRYEHDEFLDNHNISPRVTATWEFMEDTYFTVGANRYYANDMVGYALKAQSADKITYTRTLDSSTGDVGEWTQSRVVSATKYNNAKLKTPHSDELVAAFIFPTALEGKLQLEAVYRKNRDRFALSQMIESDDGDYYEMTNEGKSDYRGYTIKWNGGIEHHKFGMGLTWSETKSYGQSDYTDIVSDVDTVYYHGDLVTNSELYSSAAANNFAAPITAKLSWTADWFSERLVTNTELRYRHRYSAIGDTKENITIDGSSYDVYDEIERPSFTSVNMKILYKLIKQQDQQLNVTAEITNVFNRIPYTDTTASNRYQIGRQVWIGFNYYM</sequence>
<reference evidence="8 9" key="1">
    <citation type="submission" date="2023-11" db="EMBL/GenBank/DDBJ databases">
        <title>Plant-associative lifestyle of Vibrio porteresiae and its evolutionary dynamics.</title>
        <authorList>
            <person name="Rameshkumar N."/>
            <person name="Kirti K."/>
        </authorList>
    </citation>
    <scope>NUCLEOTIDE SEQUENCE [LARGE SCALE GENOMIC DNA]</scope>
    <source>
        <strain evidence="8 9">MSSRF30</strain>
    </source>
</reference>
<gene>
    <name evidence="8" type="ORF">R8Z52_08140</name>
</gene>
<keyword evidence="4 7" id="KW-0812">Transmembrane</keyword>
<keyword evidence="9" id="KW-1185">Reference proteome</keyword>
<keyword evidence="5 7" id="KW-0472">Membrane</keyword>
<keyword evidence="6 7" id="KW-0998">Cell outer membrane</keyword>
<evidence type="ECO:0000256" key="6">
    <source>
        <dbReference type="ARBA" id="ARBA00023237"/>
    </source>
</evidence>
<evidence type="ECO:0000256" key="7">
    <source>
        <dbReference type="PROSITE-ProRule" id="PRU01360"/>
    </source>
</evidence>
<comment type="similarity">
    <text evidence="7">Belongs to the TonB-dependent receptor family.</text>
</comment>
<dbReference type="SUPFAM" id="SSF56935">
    <property type="entry name" value="Porins"/>
    <property type="match status" value="1"/>
</dbReference>
<evidence type="ECO:0000256" key="3">
    <source>
        <dbReference type="ARBA" id="ARBA00022452"/>
    </source>
</evidence>
<comment type="subcellular location">
    <subcellularLocation>
        <location evidence="1 7">Cell outer membrane</location>
        <topology evidence="1 7">Multi-pass membrane protein</topology>
    </subcellularLocation>
</comment>
<dbReference type="PROSITE" id="PS52016">
    <property type="entry name" value="TONB_DEPENDENT_REC_3"/>
    <property type="match status" value="1"/>
</dbReference>
<evidence type="ECO:0000256" key="2">
    <source>
        <dbReference type="ARBA" id="ARBA00022448"/>
    </source>
</evidence>
<keyword evidence="3 7" id="KW-1134">Transmembrane beta strand</keyword>
<dbReference type="Proteomes" id="UP001304071">
    <property type="component" value="Chromosome 1"/>
</dbReference>
<dbReference type="EMBL" id="CP138203">
    <property type="protein sequence ID" value="WPC75154.1"/>
    <property type="molecule type" value="Genomic_DNA"/>
</dbReference>
<dbReference type="InterPro" id="IPR039426">
    <property type="entry name" value="TonB-dep_rcpt-like"/>
</dbReference>
<dbReference type="InterPro" id="IPR036942">
    <property type="entry name" value="Beta-barrel_TonB_sf"/>
</dbReference>
<evidence type="ECO:0000256" key="4">
    <source>
        <dbReference type="ARBA" id="ARBA00022692"/>
    </source>
</evidence>
<evidence type="ECO:0000256" key="5">
    <source>
        <dbReference type="ARBA" id="ARBA00023136"/>
    </source>
</evidence>
<accession>A0ABZ0QFG8</accession>
<name>A0ABZ0QFG8_9VIBR</name>
<evidence type="ECO:0000256" key="1">
    <source>
        <dbReference type="ARBA" id="ARBA00004571"/>
    </source>
</evidence>
<protein>
    <recommendedName>
        <fullName evidence="10">TonB-dependent receptor plug domain-containing protein</fullName>
    </recommendedName>
</protein>
<evidence type="ECO:0000313" key="9">
    <source>
        <dbReference type="Proteomes" id="UP001304071"/>
    </source>
</evidence>
<evidence type="ECO:0000313" key="8">
    <source>
        <dbReference type="EMBL" id="WPC75154.1"/>
    </source>
</evidence>
<evidence type="ECO:0008006" key="10">
    <source>
        <dbReference type="Google" id="ProtNLM"/>
    </source>
</evidence>
<keyword evidence="2 7" id="KW-0813">Transport</keyword>
<dbReference type="RefSeq" id="WP_261895615.1">
    <property type="nucleotide sequence ID" value="NZ_AP024895.1"/>
</dbReference>
<proteinExistence type="inferred from homology"/>
<organism evidence="8 9">
    <name type="scientific">Vibrio porteresiae DSM 19223</name>
    <dbReference type="NCBI Taxonomy" id="1123496"/>
    <lineage>
        <taxon>Bacteria</taxon>
        <taxon>Pseudomonadati</taxon>
        <taxon>Pseudomonadota</taxon>
        <taxon>Gammaproteobacteria</taxon>
        <taxon>Vibrionales</taxon>
        <taxon>Vibrionaceae</taxon>
        <taxon>Vibrio</taxon>
    </lineage>
</organism>